<proteinExistence type="predicted"/>
<evidence type="ECO:0000313" key="1">
    <source>
        <dbReference type="EMBL" id="AQQ00607.1"/>
    </source>
</evidence>
<protein>
    <submittedName>
        <fullName evidence="1">Uncharacterized protein</fullName>
    </submittedName>
</protein>
<organism evidence="1 2">
    <name type="scientific">Pseudoalteromonas aliena</name>
    <dbReference type="NCBI Taxonomy" id="247523"/>
    <lineage>
        <taxon>Bacteria</taxon>
        <taxon>Pseudomonadati</taxon>
        <taxon>Pseudomonadota</taxon>
        <taxon>Gammaproteobacteria</taxon>
        <taxon>Alteromonadales</taxon>
        <taxon>Pseudoalteromonadaceae</taxon>
        <taxon>Pseudoalteromonas</taxon>
    </lineage>
</organism>
<reference evidence="1 2" key="1">
    <citation type="submission" date="2017-02" db="EMBL/GenBank/DDBJ databases">
        <title>Complete genome sequence of the cold-active Pseudoalteromonas aliena strain EH1 isolated from Arctic seawater.</title>
        <authorList>
            <person name="Kim E."/>
            <person name="Heo E."/>
            <person name="Kim H."/>
            <person name="Kim D."/>
        </authorList>
    </citation>
    <scope>NUCLEOTIDE SEQUENCE [LARGE SCALE GENOMIC DNA]</scope>
    <source>
        <strain evidence="1 2">EH1</strain>
    </source>
</reference>
<dbReference type="KEGG" id="paln:B0W48_12800"/>
<dbReference type="EMBL" id="CP019628">
    <property type="protein sequence ID" value="AQQ00607.1"/>
    <property type="molecule type" value="Genomic_DNA"/>
</dbReference>
<dbReference type="AlphaFoldDB" id="A0A1Q2GZT0"/>
<sequence length="61" mass="7068">MPKYQTHDEKLITKGQHALVLSLKLIVKYLLPLYIKIVSLDGLKLLSMQKLMWPVFGNMNL</sequence>
<evidence type="ECO:0000313" key="2">
    <source>
        <dbReference type="Proteomes" id="UP000188243"/>
    </source>
</evidence>
<accession>A0A1Q2GZT0</accession>
<gene>
    <name evidence="1" type="ORF">B0W48_12800</name>
</gene>
<dbReference type="Proteomes" id="UP000188243">
    <property type="component" value="Chromosome"/>
</dbReference>
<name>A0A1Q2GZT0_9GAMM</name>